<dbReference type="Proteomes" id="UP000601435">
    <property type="component" value="Unassembled WGS sequence"/>
</dbReference>
<sequence>EGGMLLPASPDPMPEMPEDVAGPEVFEWASKTKLALLFNNCHDEFEDLPSPDRGYETVMVLAPVADEDDAGNWPELPPGDDDDDDDVWGDFSVADRSGSGQGKRRRRRSKSAAEQPPALVFRCPEIPAVKQLVLEVFSQPRVTKMAQDMGYTADFAFDIVYNGWDALKAGDRSSLLNFILATRPRLTILSPPCTMFSDLMRLWNASKMDPDVYQQRMSEAVIMFEYALDLCMHLHEAKLSFALEHPCSASSWQLEKFRTCLDKVSMKMALFSFDQCSVGLLSPDGQRKLKKKTRIFSNADCVARELSLCKCTCAPEEHLKIRGSQHGVRVSRLAQVYPPEFCRKLVRCALSC</sequence>
<reference evidence="2" key="1">
    <citation type="submission" date="2021-02" db="EMBL/GenBank/DDBJ databases">
        <authorList>
            <person name="Dougan E. K."/>
            <person name="Rhodes N."/>
            <person name="Thang M."/>
            <person name="Chan C."/>
        </authorList>
    </citation>
    <scope>NUCLEOTIDE SEQUENCE</scope>
</reference>
<evidence type="ECO:0000313" key="3">
    <source>
        <dbReference type="Proteomes" id="UP000601435"/>
    </source>
</evidence>
<feature type="non-terminal residue" evidence="2">
    <location>
        <position position="1"/>
    </location>
</feature>
<dbReference type="OrthoDB" id="436129at2759"/>
<dbReference type="AlphaFoldDB" id="A0A813BNG7"/>
<feature type="region of interest" description="Disordered" evidence="1">
    <location>
        <begin position="66"/>
        <end position="111"/>
    </location>
</feature>
<gene>
    <name evidence="2" type="ORF">SNEC2469_LOCUS31155</name>
</gene>
<dbReference type="EMBL" id="CAJNJA010074548">
    <property type="protein sequence ID" value="CAE7912975.1"/>
    <property type="molecule type" value="Genomic_DNA"/>
</dbReference>
<evidence type="ECO:0000256" key="1">
    <source>
        <dbReference type="SAM" id="MobiDB-lite"/>
    </source>
</evidence>
<organism evidence="2 3">
    <name type="scientific">Symbiodinium necroappetens</name>
    <dbReference type="NCBI Taxonomy" id="1628268"/>
    <lineage>
        <taxon>Eukaryota</taxon>
        <taxon>Sar</taxon>
        <taxon>Alveolata</taxon>
        <taxon>Dinophyceae</taxon>
        <taxon>Suessiales</taxon>
        <taxon>Symbiodiniaceae</taxon>
        <taxon>Symbiodinium</taxon>
    </lineage>
</organism>
<protein>
    <submittedName>
        <fullName evidence="2">Uncharacterized protein</fullName>
    </submittedName>
</protein>
<keyword evidence="3" id="KW-1185">Reference proteome</keyword>
<comment type="caution">
    <text evidence="2">The sequence shown here is derived from an EMBL/GenBank/DDBJ whole genome shotgun (WGS) entry which is preliminary data.</text>
</comment>
<feature type="compositionally biased region" description="Acidic residues" evidence="1">
    <location>
        <begin position="78"/>
        <end position="88"/>
    </location>
</feature>
<proteinExistence type="predicted"/>
<accession>A0A813BNG7</accession>
<name>A0A813BNG7_9DINO</name>
<evidence type="ECO:0000313" key="2">
    <source>
        <dbReference type="EMBL" id="CAE7912975.1"/>
    </source>
</evidence>